<dbReference type="EMBL" id="JAUIZM010000001">
    <property type="protein sequence ID" value="KAK1401646.1"/>
    <property type="molecule type" value="Genomic_DNA"/>
</dbReference>
<dbReference type="AlphaFoldDB" id="A0AAD8JDB9"/>
<proteinExistence type="predicted"/>
<keyword evidence="2" id="KW-1185">Reference proteome</keyword>
<protein>
    <submittedName>
        <fullName evidence="1">Uncharacterized protein</fullName>
    </submittedName>
</protein>
<sequence>MEEEFTKALLSIHYHSLTLQQNSHVSTTYSANHDPMVTENGIVAPSSLELNTITNPGVKTLNTYYPKITKVIATSQTTPAEITLPNSNTNPYFEDLIIVSRLNDTANDVSPFQSLNAAQF</sequence>
<evidence type="ECO:0000313" key="2">
    <source>
        <dbReference type="Proteomes" id="UP001237642"/>
    </source>
</evidence>
<organism evidence="1 2">
    <name type="scientific">Heracleum sosnowskyi</name>
    <dbReference type="NCBI Taxonomy" id="360622"/>
    <lineage>
        <taxon>Eukaryota</taxon>
        <taxon>Viridiplantae</taxon>
        <taxon>Streptophyta</taxon>
        <taxon>Embryophyta</taxon>
        <taxon>Tracheophyta</taxon>
        <taxon>Spermatophyta</taxon>
        <taxon>Magnoliopsida</taxon>
        <taxon>eudicotyledons</taxon>
        <taxon>Gunneridae</taxon>
        <taxon>Pentapetalae</taxon>
        <taxon>asterids</taxon>
        <taxon>campanulids</taxon>
        <taxon>Apiales</taxon>
        <taxon>Apiaceae</taxon>
        <taxon>Apioideae</taxon>
        <taxon>apioid superclade</taxon>
        <taxon>Tordylieae</taxon>
        <taxon>Tordyliinae</taxon>
        <taxon>Heracleum</taxon>
    </lineage>
</organism>
<evidence type="ECO:0000313" key="1">
    <source>
        <dbReference type="EMBL" id="KAK1401646.1"/>
    </source>
</evidence>
<comment type="caution">
    <text evidence="1">The sequence shown here is derived from an EMBL/GenBank/DDBJ whole genome shotgun (WGS) entry which is preliminary data.</text>
</comment>
<reference evidence="1" key="1">
    <citation type="submission" date="2023-02" db="EMBL/GenBank/DDBJ databases">
        <title>Genome of toxic invasive species Heracleum sosnowskyi carries increased number of genes despite the absence of recent whole-genome duplications.</title>
        <authorList>
            <person name="Schelkunov M."/>
            <person name="Shtratnikova V."/>
            <person name="Makarenko M."/>
            <person name="Klepikova A."/>
            <person name="Omelchenko D."/>
            <person name="Novikova G."/>
            <person name="Obukhova E."/>
            <person name="Bogdanov V."/>
            <person name="Penin A."/>
            <person name="Logacheva M."/>
        </authorList>
    </citation>
    <scope>NUCLEOTIDE SEQUENCE</scope>
    <source>
        <strain evidence="1">Hsosn_3</strain>
        <tissue evidence="1">Leaf</tissue>
    </source>
</reference>
<reference evidence="1" key="2">
    <citation type="submission" date="2023-05" db="EMBL/GenBank/DDBJ databases">
        <authorList>
            <person name="Schelkunov M.I."/>
        </authorList>
    </citation>
    <scope>NUCLEOTIDE SEQUENCE</scope>
    <source>
        <strain evidence="1">Hsosn_3</strain>
        <tissue evidence="1">Leaf</tissue>
    </source>
</reference>
<gene>
    <name evidence="1" type="ORF">POM88_001251</name>
</gene>
<accession>A0AAD8JDB9</accession>
<name>A0AAD8JDB9_9APIA</name>
<dbReference type="Proteomes" id="UP001237642">
    <property type="component" value="Unassembled WGS sequence"/>
</dbReference>